<dbReference type="AlphaFoldDB" id="Q2HHW2"/>
<feature type="region of interest" description="Disordered" evidence="1">
    <location>
        <begin position="428"/>
        <end position="500"/>
    </location>
</feature>
<organism evidence="3 4">
    <name type="scientific">Chaetomium globosum (strain ATCC 6205 / CBS 148.51 / DSM 1962 / NBRC 6347 / NRRL 1970)</name>
    <name type="common">Soil fungus</name>
    <dbReference type="NCBI Taxonomy" id="306901"/>
    <lineage>
        <taxon>Eukaryota</taxon>
        <taxon>Fungi</taxon>
        <taxon>Dikarya</taxon>
        <taxon>Ascomycota</taxon>
        <taxon>Pezizomycotina</taxon>
        <taxon>Sordariomycetes</taxon>
        <taxon>Sordariomycetidae</taxon>
        <taxon>Sordariales</taxon>
        <taxon>Chaetomiaceae</taxon>
        <taxon>Chaetomium</taxon>
    </lineage>
</organism>
<accession>Q2HHW2</accession>
<keyword evidence="2" id="KW-0472">Membrane</keyword>
<proteinExistence type="predicted"/>
<sequence>MRGNVGGGDAESETGKDPVDLIVETTAAIAKSTTVLMGKQISPDDRKDMDRIIYRARHLFNQLCLFAAVTATGSTAGSLTVHERHLRPNIHVATHFPAFAEEYASPVNCNTLTGENLHSKILSRADRNGLEALQEAEEHEIDVDQSADATHLAPSAINRIPTENVATHPANEGKRLPLRSTDATPTWRRLIRLAYEHDYGKARQFPSFFENRAVQWSRKFGFTDRDSNERFTFRAGDYVQFTRDGGVQFGRVDHIFVLDNFADRHIFVVLIPYSGQLCSLGEKKDFLDPPYYDASFTTLDQGLDVLASLLEIFQDIFMDSEPDGSITPGMFVGFDPVEDQIEEGEPPEDASADPGGPSSAVVVLLLASVAIGLAILALLAFRDGIDSHQFGTILSTYSTLAGPLAKSYFLFQTFFLYAVFGTGSPDVAHPGSPTPQTQLSSPGSSGEPHEVAVNQLNAESSTPRKEHGSFHQSLSSSTPSVEAETWSVAPSLKSPGPRGL</sequence>
<feature type="transmembrane region" description="Helical" evidence="2">
    <location>
        <begin position="360"/>
        <end position="381"/>
    </location>
</feature>
<evidence type="ECO:0000256" key="1">
    <source>
        <dbReference type="SAM" id="MobiDB-lite"/>
    </source>
</evidence>
<dbReference type="HOGENOM" id="CLU_545113_0_0_1"/>
<dbReference type="GeneID" id="4387599"/>
<feature type="compositionally biased region" description="Polar residues" evidence="1">
    <location>
        <begin position="470"/>
        <end position="480"/>
    </location>
</feature>
<feature type="compositionally biased region" description="Polar residues" evidence="1">
    <location>
        <begin position="434"/>
        <end position="444"/>
    </location>
</feature>
<keyword evidence="2" id="KW-1133">Transmembrane helix</keyword>
<gene>
    <name evidence="3" type="ORF">CHGG_00192</name>
</gene>
<keyword evidence="2" id="KW-0812">Transmembrane</keyword>
<dbReference type="Proteomes" id="UP000001056">
    <property type="component" value="Unassembled WGS sequence"/>
</dbReference>
<dbReference type="InParanoid" id="Q2HHW2"/>
<reference evidence="4" key="1">
    <citation type="journal article" date="2015" name="Genome Announc.">
        <title>Draft genome sequence of the cellulolytic fungus Chaetomium globosum.</title>
        <authorList>
            <person name="Cuomo C.A."/>
            <person name="Untereiner W.A."/>
            <person name="Ma L.-J."/>
            <person name="Grabherr M."/>
            <person name="Birren B.W."/>
        </authorList>
    </citation>
    <scope>NUCLEOTIDE SEQUENCE [LARGE SCALE GENOMIC DNA]</scope>
    <source>
        <strain evidence="4">ATCC 6205 / CBS 148.51 / DSM 1962 / NBRC 6347 / NRRL 1970</strain>
    </source>
</reference>
<evidence type="ECO:0000256" key="2">
    <source>
        <dbReference type="SAM" id="Phobius"/>
    </source>
</evidence>
<evidence type="ECO:0000313" key="3">
    <source>
        <dbReference type="EMBL" id="EAQ91957.1"/>
    </source>
</evidence>
<dbReference type="VEuPathDB" id="FungiDB:CHGG_00192"/>
<protein>
    <submittedName>
        <fullName evidence="3">Uncharacterized protein</fullName>
    </submittedName>
</protein>
<keyword evidence="4" id="KW-1185">Reference proteome</keyword>
<evidence type="ECO:0000313" key="4">
    <source>
        <dbReference type="Proteomes" id="UP000001056"/>
    </source>
</evidence>
<name>Q2HHW2_CHAGB</name>
<dbReference type="EMBL" id="CH408029">
    <property type="protein sequence ID" value="EAQ91957.1"/>
    <property type="molecule type" value="Genomic_DNA"/>
</dbReference>
<dbReference type="RefSeq" id="XP_001219413.1">
    <property type="nucleotide sequence ID" value="XM_001219412.1"/>
</dbReference>
<dbReference type="OrthoDB" id="5154111at2759"/>